<dbReference type="AlphaFoldDB" id="A0A5B8A262"/>
<accession>A0A5B8A262</accession>
<name>A0A5B8A262_9BACT</name>
<comment type="similarity">
    <text evidence="2">Belongs to the Ro 60 kDa family.</text>
</comment>
<dbReference type="InterPro" id="IPR040322">
    <property type="entry name" value="TROVE2"/>
</dbReference>
<dbReference type="InterPro" id="IPR056800">
    <property type="entry name" value="vWA_Ro60"/>
</dbReference>
<feature type="domain" description="TROVE" evidence="7">
    <location>
        <begin position="14"/>
        <end position="336"/>
    </location>
</feature>
<dbReference type="InterPro" id="IPR036465">
    <property type="entry name" value="vWFA_dom_sf"/>
</dbReference>
<dbReference type="GO" id="GO:1990904">
    <property type="term" value="C:ribonucleoprotein complex"/>
    <property type="evidence" value="ECO:0007669"/>
    <property type="project" value="UniProtKB-KW"/>
</dbReference>
<dbReference type="Pfam" id="PF05731">
    <property type="entry name" value="TROVE"/>
    <property type="match status" value="2"/>
</dbReference>
<evidence type="ECO:0000313" key="8">
    <source>
        <dbReference type="EMBL" id="QDA61484.1"/>
    </source>
</evidence>
<dbReference type="PROSITE" id="PS50988">
    <property type="entry name" value="TROVE"/>
    <property type="match status" value="1"/>
</dbReference>
<gene>
    <name evidence="8" type="ORF">FHG12_15870</name>
</gene>
<dbReference type="OrthoDB" id="208855at2"/>
<dbReference type="EMBL" id="CP040896">
    <property type="protein sequence ID" value="QDA61484.1"/>
    <property type="molecule type" value="Genomic_DNA"/>
</dbReference>
<evidence type="ECO:0000256" key="5">
    <source>
        <dbReference type="ARBA" id="ARBA00022884"/>
    </source>
</evidence>
<comment type="subcellular location">
    <subcellularLocation>
        <location evidence="1">Cytoplasm</location>
    </subcellularLocation>
</comment>
<dbReference type="GO" id="GO:0005737">
    <property type="term" value="C:cytoplasm"/>
    <property type="evidence" value="ECO:0007669"/>
    <property type="project" value="UniProtKB-SubCell"/>
</dbReference>
<dbReference type="Pfam" id="PF25045">
    <property type="entry name" value="vWA_Ro60"/>
    <property type="match status" value="1"/>
</dbReference>
<keyword evidence="3" id="KW-0963">Cytoplasm</keyword>
<evidence type="ECO:0000256" key="2">
    <source>
        <dbReference type="ARBA" id="ARBA00007814"/>
    </source>
</evidence>
<evidence type="ECO:0000256" key="3">
    <source>
        <dbReference type="ARBA" id="ARBA00022490"/>
    </source>
</evidence>
<dbReference type="Gene3D" id="3.40.50.410">
    <property type="entry name" value="von Willebrand factor, type A domain"/>
    <property type="match status" value="1"/>
</dbReference>
<proteinExistence type="inferred from homology"/>
<dbReference type="RefSeq" id="WP_139516658.1">
    <property type="nucleotide sequence ID" value="NZ_CP040896.1"/>
</dbReference>
<keyword evidence="5" id="KW-0694">RNA-binding</keyword>
<evidence type="ECO:0000256" key="6">
    <source>
        <dbReference type="ARBA" id="ARBA00023274"/>
    </source>
</evidence>
<dbReference type="InterPro" id="IPR008858">
    <property type="entry name" value="TROVE_dom"/>
</dbReference>
<evidence type="ECO:0000313" key="9">
    <source>
        <dbReference type="Proteomes" id="UP000305398"/>
    </source>
</evidence>
<dbReference type="InterPro" id="IPR037214">
    <property type="entry name" value="TROVE_dom_sf"/>
</dbReference>
<dbReference type="SUPFAM" id="SSF53300">
    <property type="entry name" value="vWA-like"/>
    <property type="match status" value="1"/>
</dbReference>
<evidence type="ECO:0000259" key="7">
    <source>
        <dbReference type="PROSITE" id="PS50988"/>
    </source>
</evidence>
<reference evidence="8 9" key="1">
    <citation type="submission" date="2019-06" db="EMBL/GenBank/DDBJ databases">
        <authorList>
            <person name="Srinivasan S."/>
        </authorList>
    </citation>
    <scope>NUCLEOTIDE SEQUENCE [LARGE SCALE GENOMIC DNA]</scope>
    <source>
        <strain evidence="8 9">17J68-5</strain>
    </source>
</reference>
<sequence>MRFNFTLRKTQPNAINYEGAAAYQLTPQLELYAAVATAALSDQFYEKADTRLTRMRQLVAQNDPLFVAQLAVYARERLYLRSVPLVLVVELARLHRGDNLVSRLVARVVQRADEITELLAFYAQANDRGGTKTLNRLSKQLQKGLALSFNRFDGYQLAKYDRAGTIRLRDALFLVHPTARDRAQQALFDQLVAGTLPTPYTWETELSALGQGSFANDEARAAAFRAKWEELIGSGKLGYMALLRNLRNILEADVSAEAMDRVCTMLADRFAVARARQLPFRFLAAYREVEAMNTTTGPVTKVLTALGLRGGHVAAVLAALEAAIVHSADNLRGFGSETRVVVACDVSGSMQQPVSARSKVLLYDVGLVLGMLLQSRCKQVVTGMFGDRWKRVALPQGQVLRNVQELYRREGEVGYSTNGHLVIRDLREQRERADKVLVFTDCQLWDSRGHQDTLAHEWREYRRTVATHARLYLFDLAGHGTTPVQVQAADGVFLIAGWSDKVFDVLHALENGGTALTEIEKIKL</sequence>
<dbReference type="GO" id="GO:0003723">
    <property type="term" value="F:RNA binding"/>
    <property type="evidence" value="ECO:0007669"/>
    <property type="project" value="UniProtKB-KW"/>
</dbReference>
<evidence type="ECO:0000256" key="1">
    <source>
        <dbReference type="ARBA" id="ARBA00004496"/>
    </source>
</evidence>
<dbReference type="KEGG" id="hyj:FHG12_15870"/>
<dbReference type="SUPFAM" id="SSF140864">
    <property type="entry name" value="TROVE domain-like"/>
    <property type="match status" value="1"/>
</dbReference>
<organism evidence="8 9">
    <name type="scientific">Hymenobacter jejuensis</name>
    <dbReference type="NCBI Taxonomy" id="2502781"/>
    <lineage>
        <taxon>Bacteria</taxon>
        <taxon>Pseudomonadati</taxon>
        <taxon>Bacteroidota</taxon>
        <taxon>Cytophagia</taxon>
        <taxon>Cytophagales</taxon>
        <taxon>Hymenobacteraceae</taxon>
        <taxon>Hymenobacter</taxon>
    </lineage>
</organism>
<dbReference type="PANTHER" id="PTHR14202:SF0">
    <property type="entry name" value="RNA-BINDING PROTEIN RO60"/>
    <property type="match status" value="1"/>
</dbReference>
<keyword evidence="4" id="KW-0479">Metal-binding</keyword>
<dbReference type="GO" id="GO:0046872">
    <property type="term" value="F:metal ion binding"/>
    <property type="evidence" value="ECO:0007669"/>
    <property type="project" value="UniProtKB-KW"/>
</dbReference>
<keyword evidence="6" id="KW-0687">Ribonucleoprotein</keyword>
<protein>
    <submittedName>
        <fullName evidence="8">TROVE domain-containing protein</fullName>
    </submittedName>
</protein>
<dbReference type="PANTHER" id="PTHR14202">
    <property type="entry name" value="60 KDA RIBONUCLEOPROTEIN SSA/RO"/>
    <property type="match status" value="1"/>
</dbReference>
<evidence type="ECO:0000256" key="4">
    <source>
        <dbReference type="ARBA" id="ARBA00022723"/>
    </source>
</evidence>
<dbReference type="Proteomes" id="UP000305398">
    <property type="component" value="Chromosome"/>
</dbReference>
<keyword evidence="9" id="KW-1185">Reference proteome</keyword>